<dbReference type="GeneID" id="20830790"/>
<dbReference type="EMBL" id="GL891306">
    <property type="protein sequence ID" value="EGO55013.1"/>
    <property type="molecule type" value="Genomic_DNA"/>
</dbReference>
<feature type="compositionally biased region" description="Gly residues" evidence="1">
    <location>
        <begin position="375"/>
        <end position="391"/>
    </location>
</feature>
<feature type="region of interest" description="Disordered" evidence="1">
    <location>
        <begin position="368"/>
        <end position="398"/>
    </location>
</feature>
<dbReference type="PANTHER" id="PTHR34826">
    <property type="entry name" value="UPF0590 PROTEIN C409.17C"/>
    <property type="match status" value="1"/>
</dbReference>
<dbReference type="Proteomes" id="UP000008065">
    <property type="component" value="Unassembled WGS sequence"/>
</dbReference>
<feature type="domain" description="Domain of unknown function at the cortex 1" evidence="2">
    <location>
        <begin position="12"/>
        <end position="311"/>
    </location>
</feature>
<evidence type="ECO:0000256" key="1">
    <source>
        <dbReference type="SAM" id="MobiDB-lite"/>
    </source>
</evidence>
<dbReference type="Pfam" id="PF08588">
    <property type="entry name" value="Duc1"/>
    <property type="match status" value="1"/>
</dbReference>
<dbReference type="VEuPathDB" id="FungiDB:NEUTE1DRAFT_85068"/>
<name>F8MS72_NEUT8</name>
<accession>F8MS72</accession>
<sequence>MPPPRTPQDYTLRVTAGPTYDLSTHVEIPINSPHLTHISSPSSSTTEAGMDIDLTVRIQNFHRGLPRNSPSTSPYFDREPHRYNRDQYSIGLRFRPRRPGTSTEPAKGDGNEKEKGIPATDLQFGNDFDHPIRNYLPPGVNTAMNILKWWIDPGLEGDAYADQPYLYGPALSSFNAVRVGRGEEDESKGGLWVEEGAKSGKQWREEVLQGSGVGNDPKKRQKWALKEDAKKKWVWEYGRTYAVDFYNPYIDFGKCELKLPGFGVNVLRYWDGETGLRYCLPLGMHAYTNNKRYVLRNRLTKKPYLVILFTLYPNDMINEDGTLKPEALKATARASGGGKDEQVNYAEKGAVNGGDKFDADKAVEEAKNKLEGVALGEGEGPKRGGGVGAATGGDDDVD</sequence>
<organism evidence="3 4">
    <name type="scientific">Neurospora tetrasperma (strain FGSC 2508 / ATCC MYA-4615 / P0657)</name>
    <dbReference type="NCBI Taxonomy" id="510951"/>
    <lineage>
        <taxon>Eukaryota</taxon>
        <taxon>Fungi</taxon>
        <taxon>Dikarya</taxon>
        <taxon>Ascomycota</taxon>
        <taxon>Pezizomycotina</taxon>
        <taxon>Sordariomycetes</taxon>
        <taxon>Sordariomycetidae</taxon>
        <taxon>Sordariales</taxon>
        <taxon>Sordariaceae</taxon>
        <taxon>Neurospora</taxon>
    </lineage>
</organism>
<protein>
    <recommendedName>
        <fullName evidence="2">Domain of unknown function at the cortex 1 domain-containing protein</fullName>
    </recommendedName>
</protein>
<reference evidence="4" key="1">
    <citation type="journal article" date="2011" name="Genetics">
        <title>Massive changes in genome architecture accompany the transition to self-fertility in the filamentous fungus Neurospora tetrasperma.</title>
        <authorList>
            <person name="Ellison C.E."/>
            <person name="Stajich J.E."/>
            <person name="Jacobson D.J."/>
            <person name="Natvig D.O."/>
            <person name="Lapidus A."/>
            <person name="Foster B."/>
            <person name="Aerts A."/>
            <person name="Riley R."/>
            <person name="Lindquist E.A."/>
            <person name="Grigoriev I.V."/>
            <person name="Taylor J.W."/>
        </authorList>
    </citation>
    <scope>NUCLEOTIDE SEQUENCE [LARGE SCALE GENOMIC DNA]</scope>
    <source>
        <strain evidence="4">FGSC 2508 / P0657</strain>
    </source>
</reference>
<evidence type="ECO:0000313" key="4">
    <source>
        <dbReference type="Proteomes" id="UP000008065"/>
    </source>
</evidence>
<dbReference type="HOGENOM" id="CLU_047849_0_1_1"/>
<dbReference type="OrthoDB" id="2119945at2759"/>
<dbReference type="RefSeq" id="XP_009852898.1">
    <property type="nucleotide sequence ID" value="XM_009854596.1"/>
</dbReference>
<evidence type="ECO:0000259" key="2">
    <source>
        <dbReference type="Pfam" id="PF08588"/>
    </source>
</evidence>
<keyword evidence="4" id="KW-1185">Reference proteome</keyword>
<dbReference type="AlphaFoldDB" id="F8MS72"/>
<evidence type="ECO:0000313" key="3">
    <source>
        <dbReference type="EMBL" id="EGO55013.1"/>
    </source>
</evidence>
<proteinExistence type="predicted"/>
<dbReference type="KEGG" id="nte:NEUTE1DRAFT85068"/>
<dbReference type="PANTHER" id="PTHR34826:SF2">
    <property type="entry name" value="UPF0590 PROTEIN C409.17C"/>
    <property type="match status" value="1"/>
</dbReference>
<feature type="region of interest" description="Disordered" evidence="1">
    <location>
        <begin position="93"/>
        <end position="114"/>
    </location>
</feature>
<gene>
    <name evidence="3" type="ORF">NEUTE1DRAFT_85068</name>
</gene>
<dbReference type="InterPro" id="IPR013897">
    <property type="entry name" value="Duc1"/>
</dbReference>